<accession>A0A8X7BDA6</accession>
<name>A0A8X7BDA6_TRICX</name>
<reference evidence="2" key="1">
    <citation type="submission" date="2020-08" db="EMBL/GenBank/DDBJ databases">
        <title>Multicomponent nature underlies the extraordinary mechanical properties of spider dragline silk.</title>
        <authorList>
            <person name="Kono N."/>
            <person name="Nakamura H."/>
            <person name="Mori M."/>
            <person name="Yoshida Y."/>
            <person name="Ohtoshi R."/>
            <person name="Malay A.D."/>
            <person name="Moran D.A.P."/>
            <person name="Tomita M."/>
            <person name="Numata K."/>
            <person name="Arakawa K."/>
        </authorList>
    </citation>
    <scope>NUCLEOTIDE SEQUENCE</scope>
</reference>
<keyword evidence="3" id="KW-1185">Reference proteome</keyword>
<feature type="compositionally biased region" description="Basic and acidic residues" evidence="1">
    <location>
        <begin position="51"/>
        <end position="65"/>
    </location>
</feature>
<dbReference type="EMBL" id="BMAU01021375">
    <property type="protein sequence ID" value="GFY26434.1"/>
    <property type="molecule type" value="Genomic_DNA"/>
</dbReference>
<dbReference type="AlphaFoldDB" id="A0A8X7BDA6"/>
<sequence>MVEGEELREVSQNWGGTEPKRTVTCMVLKACANDRYDENLCFWHGSGKQSKNAERSKKPTRELKPPKLNLNTSKQLRSARPRPDANFLASGTSAKDTLPTTVVQTGGYSSSSFV</sequence>
<feature type="region of interest" description="Disordered" evidence="1">
    <location>
        <begin position="44"/>
        <end position="114"/>
    </location>
</feature>
<evidence type="ECO:0000313" key="2">
    <source>
        <dbReference type="EMBL" id="GFY26434.1"/>
    </source>
</evidence>
<dbReference type="Proteomes" id="UP000887159">
    <property type="component" value="Unassembled WGS sequence"/>
</dbReference>
<feature type="compositionally biased region" description="Polar residues" evidence="1">
    <location>
        <begin position="89"/>
        <end position="114"/>
    </location>
</feature>
<organism evidence="2 3">
    <name type="scientific">Trichonephila clavipes</name>
    <name type="common">Golden silk orbweaver</name>
    <name type="synonym">Nephila clavipes</name>
    <dbReference type="NCBI Taxonomy" id="2585209"/>
    <lineage>
        <taxon>Eukaryota</taxon>
        <taxon>Metazoa</taxon>
        <taxon>Ecdysozoa</taxon>
        <taxon>Arthropoda</taxon>
        <taxon>Chelicerata</taxon>
        <taxon>Arachnida</taxon>
        <taxon>Araneae</taxon>
        <taxon>Araneomorphae</taxon>
        <taxon>Entelegynae</taxon>
        <taxon>Araneoidea</taxon>
        <taxon>Nephilidae</taxon>
        <taxon>Trichonephila</taxon>
    </lineage>
</organism>
<proteinExistence type="predicted"/>
<protein>
    <submittedName>
        <fullName evidence="2">Uncharacterized protein</fullName>
    </submittedName>
</protein>
<comment type="caution">
    <text evidence="2">The sequence shown here is derived from an EMBL/GenBank/DDBJ whole genome shotgun (WGS) entry which is preliminary data.</text>
</comment>
<evidence type="ECO:0000256" key="1">
    <source>
        <dbReference type="SAM" id="MobiDB-lite"/>
    </source>
</evidence>
<evidence type="ECO:0000313" key="3">
    <source>
        <dbReference type="Proteomes" id="UP000887159"/>
    </source>
</evidence>
<gene>
    <name evidence="2" type="ORF">TNCV_26311</name>
</gene>